<dbReference type="Proteomes" id="UP000075391">
    <property type="component" value="Unassembled WGS sequence"/>
</dbReference>
<dbReference type="EMBL" id="LUKF01000017">
    <property type="protein sequence ID" value="KYG61026.1"/>
    <property type="molecule type" value="Genomic_DNA"/>
</dbReference>
<accession>A0A150WDG3</accession>
<name>A0A150WDG3_BDEBC</name>
<dbReference type="RefSeq" id="WP_063244405.1">
    <property type="nucleotide sequence ID" value="NZ_LUKF01000017.1"/>
</dbReference>
<evidence type="ECO:0000313" key="2">
    <source>
        <dbReference type="Proteomes" id="UP000075391"/>
    </source>
</evidence>
<protein>
    <submittedName>
        <fullName evidence="1">Uncharacterized protein</fullName>
    </submittedName>
</protein>
<sequence length="196" mass="21857">MKKELLASVLTLTAGMASTVSFPQTALAKSTIVEKEFAKNFVLKSANKARYTDSDGKVVIGHLYLSIEQSPLTPDSQNQLRGEMTGVFYFESDEKTEEYDGVKYTTKIVLAGDDGEVLLDRTHKSRDENRYSLYGCNSTLTYCSPENYELTLAPGKLATMNLQFSANIGIEVEEVWQGGSQWSPYAYNTKMIEITK</sequence>
<comment type="caution">
    <text evidence="1">The sequence shown here is derived from an EMBL/GenBank/DDBJ whole genome shotgun (WGS) entry which is preliminary data.</text>
</comment>
<evidence type="ECO:0000313" key="1">
    <source>
        <dbReference type="EMBL" id="KYG61026.1"/>
    </source>
</evidence>
<organism evidence="1 2">
    <name type="scientific">Bdellovibrio bacteriovorus</name>
    <dbReference type="NCBI Taxonomy" id="959"/>
    <lineage>
        <taxon>Bacteria</taxon>
        <taxon>Pseudomonadati</taxon>
        <taxon>Bdellovibrionota</taxon>
        <taxon>Bdellovibrionia</taxon>
        <taxon>Bdellovibrionales</taxon>
        <taxon>Pseudobdellovibrionaceae</taxon>
        <taxon>Bdellovibrio</taxon>
    </lineage>
</organism>
<proteinExistence type="predicted"/>
<dbReference type="AlphaFoldDB" id="A0A150WDG3"/>
<reference evidence="1 2" key="1">
    <citation type="submission" date="2016-03" db="EMBL/GenBank/DDBJ databases">
        <authorList>
            <person name="Ploux O."/>
        </authorList>
    </citation>
    <scope>NUCLEOTIDE SEQUENCE [LARGE SCALE GENOMIC DNA]</scope>
    <source>
        <strain evidence="1 2">BER2</strain>
    </source>
</reference>
<gene>
    <name evidence="1" type="ORF">AZI85_08680</name>
</gene>
<dbReference type="OrthoDB" id="9820341at2"/>